<organism evidence="6 7">
    <name type="scientific">Tetranychus urticae</name>
    <name type="common">Two-spotted spider mite</name>
    <dbReference type="NCBI Taxonomy" id="32264"/>
    <lineage>
        <taxon>Eukaryota</taxon>
        <taxon>Metazoa</taxon>
        <taxon>Ecdysozoa</taxon>
        <taxon>Arthropoda</taxon>
        <taxon>Chelicerata</taxon>
        <taxon>Arachnida</taxon>
        <taxon>Acari</taxon>
        <taxon>Acariformes</taxon>
        <taxon>Trombidiformes</taxon>
        <taxon>Prostigmata</taxon>
        <taxon>Eleutherengona</taxon>
        <taxon>Raphignathae</taxon>
        <taxon>Tetranychoidea</taxon>
        <taxon>Tetranychidae</taxon>
        <taxon>Tetranychus</taxon>
    </lineage>
</organism>
<dbReference type="InterPro" id="IPR011993">
    <property type="entry name" value="PH-like_dom_sf"/>
</dbReference>
<feature type="compositionally biased region" description="Low complexity" evidence="3">
    <location>
        <begin position="371"/>
        <end position="390"/>
    </location>
</feature>
<dbReference type="Gene3D" id="2.30.29.30">
    <property type="entry name" value="Pleckstrin-homology domain (PH domain)/Phosphotyrosine-binding domain (PTB)"/>
    <property type="match status" value="1"/>
</dbReference>
<feature type="compositionally biased region" description="Gly residues" evidence="3">
    <location>
        <begin position="954"/>
        <end position="975"/>
    </location>
</feature>
<feature type="compositionally biased region" description="Low complexity" evidence="3">
    <location>
        <begin position="1365"/>
        <end position="1380"/>
    </location>
</feature>
<dbReference type="Pfam" id="PF00435">
    <property type="entry name" value="Spectrin"/>
    <property type="match status" value="1"/>
</dbReference>
<reference evidence="7" key="1">
    <citation type="submission" date="2011-08" db="EMBL/GenBank/DDBJ databases">
        <authorList>
            <person name="Rombauts S."/>
        </authorList>
    </citation>
    <scope>NUCLEOTIDE SEQUENCE</scope>
    <source>
        <strain evidence="7">London</strain>
    </source>
</reference>
<evidence type="ECO:0000313" key="7">
    <source>
        <dbReference type="Proteomes" id="UP000015104"/>
    </source>
</evidence>
<dbReference type="HOGENOM" id="CLU_000373_3_1_1"/>
<dbReference type="GO" id="GO:0019898">
    <property type="term" value="C:extrinsic component of membrane"/>
    <property type="evidence" value="ECO:0007669"/>
    <property type="project" value="TreeGrafter"/>
</dbReference>
<dbReference type="SUPFAM" id="SSF46966">
    <property type="entry name" value="Spectrin repeat"/>
    <property type="match status" value="3"/>
</dbReference>
<dbReference type="InterPro" id="IPR002017">
    <property type="entry name" value="Spectrin_repeat"/>
</dbReference>
<evidence type="ECO:0000256" key="2">
    <source>
        <dbReference type="SAM" id="Coils"/>
    </source>
</evidence>
<feature type="region of interest" description="Disordered" evidence="3">
    <location>
        <begin position="362"/>
        <end position="390"/>
    </location>
</feature>
<dbReference type="InterPro" id="IPR051336">
    <property type="entry name" value="RhoGEF_Guanine_NuclExch_SF"/>
</dbReference>
<protein>
    <recommendedName>
        <fullName evidence="8">DH domain-containing protein</fullName>
    </recommendedName>
</protein>
<dbReference type="InterPro" id="IPR018159">
    <property type="entry name" value="Spectrin/alpha-actinin"/>
</dbReference>
<dbReference type="InterPro" id="IPR055251">
    <property type="entry name" value="SOS1_NGEF_PH"/>
</dbReference>
<name>T1JUE4_TETUR</name>
<dbReference type="InterPro" id="IPR000219">
    <property type="entry name" value="DH_dom"/>
</dbReference>
<feature type="compositionally biased region" description="Low complexity" evidence="3">
    <location>
        <begin position="115"/>
        <end position="125"/>
    </location>
</feature>
<proteinExistence type="predicted"/>
<dbReference type="CDD" id="cd00176">
    <property type="entry name" value="SPEC"/>
    <property type="match status" value="1"/>
</dbReference>
<reference evidence="6" key="2">
    <citation type="submission" date="2015-06" db="UniProtKB">
        <authorList>
            <consortium name="EnsemblMetazoa"/>
        </authorList>
    </citation>
    <scope>IDENTIFICATION</scope>
</reference>
<keyword evidence="7" id="KW-1185">Reference proteome</keyword>
<dbReference type="GO" id="GO:0005085">
    <property type="term" value="F:guanyl-nucleotide exchange factor activity"/>
    <property type="evidence" value="ECO:0007669"/>
    <property type="project" value="UniProtKB-KW"/>
</dbReference>
<dbReference type="InterPro" id="IPR001849">
    <property type="entry name" value="PH_domain"/>
</dbReference>
<sequence length="1433" mass="163134">MTAQLSRSAQDFTTSWEERTTILNLTATFYQHAEHYVRNAETWSRQCESHCFIPNELRELEEKVHQSKKLLDAINRAYNDVVTSSNKLCLQLNHFISFCYQCKFNPSSTDNNFVSSSSSSSSTSTPSPPSSSNRLRNPKADYNEATKHVLALTHRITSHYRRIESLLESKRQRLHLHFSLALFNDDVRQVMDWISTCGESMLTKNFGIGKNLETAQELQKNHQQLENYAQNTYNNVEKLRRAAVEFARTGECDRDKIYQIREEMVQHSERFKQRIERRRKHLELGIRFFEKEKDLNLYFEELQNYYRAIDKPIEAPKTIEACESALDQILEQRDIVVATVLPAINEGETLLQELRVLLHSPANDGDPPYESSSNSSSSNTSQNSPSSLKSSIQAIETSLENFKRMANSIEELWNNRKFKMELCLQLRLFEKDVANVINEIQIYKEEVRRKYSPEVPYEDVYCAECALQEHNDIFATVQRLCYDASSRGENLIKVFESCSSSIMILADCGFDLVSSVQNSRRITALQIISMLLELLRDKQMDIEELAQSTRTNLEQCVRLCQLESEAKQVLSWIKNALSMLSASFTIPQSLQEAENHRTEHEHFQLVIHKTLKSVYHLQQRAIAIEKENPNKNKNDIQNENAVQNENAIQNDNVNQKRVNLVLSDVSDMRQTLLTQVEAVGRLVQASLNFYKTADQVRSVLESLEKQYRADEDFCGACNIEGHLNSPVTISLQDNECETGDKKIAQIISKHQEQKEAFHKATTLARRNMESFIRYALFSMTVFHHNNQNGPKYRNAENKVNNIMDCITVQEERTIDSWTERKRRLDLCQQYVLVEHSGRQAIKWIRETGEVWLNKQLARNLSTASKEELDEAFKSLTEFRVQVKETKEKVRLLIQLSENLIERGHIHCHAIKYWCNLVEKTFKEFSKSLDQYKRRLEDQLGLVTPSSVIENQNGETGGVGAGSSGGVSISSGGGGKAGDRSSDSSLESKLSRDKASIYTNSSGSSSSTGVSASSASTVTGKSSCDSNQFQHLTDDQLEIKRKSARKREFIMSELLQTEKSYVNDLRTCLNTYFAEFKTRAADNQFLKDKESMIFGNIEQIFNFHNDIFLKELEKYETMPEDIGHCFVTWARSFDVYVNYCKNKPDSNAALVIPKISSFFEDVQRKHGVIHPIAAYLIKPVQRITKYQLLLKDLLSCCDEGLQGEIKDGLEVMLLVPKKANDALHLSMLEGCDISINQLGEVIMQDSFQIFDPKTLIPSRKRRERRVFLFELYIVFAKEANRYMTAEIGLAETVDNDECKFAIWTNGASTRGPNFQENKIILKASSVDVKSLWIKKMREVIQGSYFTSRISNLNLTKPIDSRPNGKSSTSTTSSNNTNTATTGNVYDPATNTTSSSTTTATITNNNNDVNSSVSIALASDGVAPTIATKLSSSSN</sequence>
<dbReference type="PANTHER" id="PTHR22826">
    <property type="entry name" value="RHO GUANINE EXCHANGE FACTOR-RELATED"/>
    <property type="match status" value="1"/>
</dbReference>
<dbReference type="EnsemblMetazoa" id="tetur02g00640.1">
    <property type="protein sequence ID" value="tetur02g00640.1"/>
    <property type="gene ID" value="tetur02g00640"/>
</dbReference>
<feature type="region of interest" description="Disordered" evidence="3">
    <location>
        <begin position="1355"/>
        <end position="1404"/>
    </location>
</feature>
<feature type="compositionally biased region" description="Low complexity" evidence="3">
    <location>
        <begin position="1000"/>
        <end position="1022"/>
    </location>
</feature>
<dbReference type="Pfam" id="PF22697">
    <property type="entry name" value="SOS1_NGEF_PH"/>
    <property type="match status" value="1"/>
</dbReference>
<feature type="region of interest" description="Disordered" evidence="3">
    <location>
        <begin position="946"/>
        <end position="1024"/>
    </location>
</feature>
<dbReference type="SMART" id="SM00325">
    <property type="entry name" value="RhoGEF"/>
    <property type="match status" value="1"/>
</dbReference>
<dbReference type="Gene3D" id="1.20.58.60">
    <property type="match status" value="3"/>
</dbReference>
<feature type="domain" description="DH" evidence="5">
    <location>
        <begin position="1045"/>
        <end position="1221"/>
    </location>
</feature>
<dbReference type="SUPFAM" id="SSF48065">
    <property type="entry name" value="DBL homology domain (DH-domain)"/>
    <property type="match status" value="1"/>
</dbReference>
<feature type="domain" description="PH" evidence="4">
    <location>
        <begin position="1233"/>
        <end position="1340"/>
    </location>
</feature>
<dbReference type="GO" id="GO:0007411">
    <property type="term" value="P:axon guidance"/>
    <property type="evidence" value="ECO:0007669"/>
    <property type="project" value="TreeGrafter"/>
</dbReference>
<keyword evidence="1" id="KW-0344">Guanine-nucleotide releasing factor</keyword>
<evidence type="ECO:0000259" key="5">
    <source>
        <dbReference type="PROSITE" id="PS50010"/>
    </source>
</evidence>
<dbReference type="GO" id="GO:0005737">
    <property type="term" value="C:cytoplasm"/>
    <property type="evidence" value="ECO:0007669"/>
    <property type="project" value="TreeGrafter"/>
</dbReference>
<accession>T1JUE4</accession>
<dbReference type="CDD" id="cd00160">
    <property type="entry name" value="RhoGEF"/>
    <property type="match status" value="1"/>
</dbReference>
<dbReference type="Pfam" id="PF00621">
    <property type="entry name" value="RhoGEF"/>
    <property type="match status" value="1"/>
</dbReference>
<dbReference type="PANTHER" id="PTHR22826:SF106">
    <property type="entry name" value="TRIO, ISOFORM A"/>
    <property type="match status" value="1"/>
</dbReference>
<feature type="coiled-coil region" evidence="2">
    <location>
        <begin position="392"/>
        <end position="446"/>
    </location>
</feature>
<dbReference type="PROSITE" id="PS50003">
    <property type="entry name" value="PH_DOMAIN"/>
    <property type="match status" value="1"/>
</dbReference>
<evidence type="ECO:0000256" key="1">
    <source>
        <dbReference type="ARBA" id="ARBA00022658"/>
    </source>
</evidence>
<feature type="region of interest" description="Disordered" evidence="3">
    <location>
        <begin position="113"/>
        <end position="139"/>
    </location>
</feature>
<dbReference type="InterPro" id="IPR058918">
    <property type="entry name" value="KALRN/TRIO-like_spectrin"/>
</dbReference>
<dbReference type="STRING" id="32264.T1JUE4"/>
<dbReference type="SMART" id="SM00150">
    <property type="entry name" value="SPEC"/>
    <property type="match status" value="3"/>
</dbReference>
<keyword evidence="2" id="KW-0175">Coiled coil</keyword>
<dbReference type="PROSITE" id="PS50010">
    <property type="entry name" value="DH_2"/>
    <property type="match status" value="1"/>
</dbReference>
<feature type="coiled-coil region" evidence="2">
    <location>
        <begin position="215"/>
        <end position="242"/>
    </location>
</feature>
<dbReference type="Pfam" id="PF23323">
    <property type="entry name" value="Spectrin_6"/>
    <property type="match status" value="1"/>
</dbReference>
<evidence type="ECO:0000259" key="4">
    <source>
        <dbReference type="PROSITE" id="PS50003"/>
    </source>
</evidence>
<dbReference type="GO" id="GO:0005886">
    <property type="term" value="C:plasma membrane"/>
    <property type="evidence" value="ECO:0007669"/>
    <property type="project" value="TreeGrafter"/>
</dbReference>
<dbReference type="EMBL" id="CAEY01000777">
    <property type="status" value="NOT_ANNOTATED_CDS"/>
    <property type="molecule type" value="Genomic_DNA"/>
</dbReference>
<feature type="compositionally biased region" description="Low complexity" evidence="3">
    <location>
        <begin position="1387"/>
        <end position="1404"/>
    </location>
</feature>
<dbReference type="InterPro" id="IPR035899">
    <property type="entry name" value="DBL_dom_sf"/>
</dbReference>
<evidence type="ECO:0000256" key="3">
    <source>
        <dbReference type="SAM" id="MobiDB-lite"/>
    </source>
</evidence>
<dbReference type="eggNOG" id="KOG4240">
    <property type="taxonomic scope" value="Eukaryota"/>
</dbReference>
<evidence type="ECO:0008006" key="8">
    <source>
        <dbReference type="Google" id="ProtNLM"/>
    </source>
</evidence>
<dbReference type="SUPFAM" id="SSF50729">
    <property type="entry name" value="PH domain-like"/>
    <property type="match status" value="1"/>
</dbReference>
<evidence type="ECO:0000313" key="6">
    <source>
        <dbReference type="EnsemblMetazoa" id="tetur02g00640.1"/>
    </source>
</evidence>
<dbReference type="Gene3D" id="1.20.900.10">
    <property type="entry name" value="Dbl homology (DH) domain"/>
    <property type="match status" value="1"/>
</dbReference>
<dbReference type="Proteomes" id="UP000015104">
    <property type="component" value="Unassembled WGS sequence"/>
</dbReference>